<feature type="region of interest" description="Disordered" evidence="1">
    <location>
        <begin position="392"/>
        <end position="450"/>
    </location>
</feature>
<protein>
    <recommendedName>
        <fullName evidence="2">FMR1-interacting protein 1 conserved domain-containing protein</fullName>
    </recommendedName>
</protein>
<feature type="compositionally biased region" description="Basic and acidic residues" evidence="1">
    <location>
        <begin position="425"/>
        <end position="436"/>
    </location>
</feature>
<feature type="compositionally biased region" description="Polar residues" evidence="1">
    <location>
        <begin position="533"/>
        <end position="545"/>
    </location>
</feature>
<feature type="compositionally biased region" description="Basic and acidic residues" evidence="1">
    <location>
        <begin position="258"/>
        <end position="272"/>
    </location>
</feature>
<feature type="compositionally biased region" description="Basic residues" evidence="1">
    <location>
        <begin position="274"/>
        <end position="283"/>
    </location>
</feature>
<dbReference type="GO" id="GO:0005634">
    <property type="term" value="C:nucleus"/>
    <property type="evidence" value="ECO:0007669"/>
    <property type="project" value="TreeGrafter"/>
</dbReference>
<feature type="compositionally biased region" description="Basic residues" evidence="1">
    <location>
        <begin position="414"/>
        <end position="424"/>
    </location>
</feature>
<evidence type="ECO:0000259" key="2">
    <source>
        <dbReference type="Pfam" id="PF10453"/>
    </source>
</evidence>
<reference evidence="3 4" key="1">
    <citation type="journal article" date="2023" name="Hortic Res">
        <title>Pangenome of water caltrop reveals structural variations and asymmetric subgenome divergence after allopolyploidization.</title>
        <authorList>
            <person name="Zhang X."/>
            <person name="Chen Y."/>
            <person name="Wang L."/>
            <person name="Yuan Y."/>
            <person name="Fang M."/>
            <person name="Shi L."/>
            <person name="Lu R."/>
            <person name="Comes H.P."/>
            <person name="Ma Y."/>
            <person name="Chen Y."/>
            <person name="Huang G."/>
            <person name="Zhou Y."/>
            <person name="Zheng Z."/>
            <person name="Qiu Y."/>
        </authorList>
    </citation>
    <scope>NUCLEOTIDE SEQUENCE [LARGE SCALE GENOMIC DNA]</scope>
    <source>
        <tissue evidence="3">Roots</tissue>
    </source>
</reference>
<dbReference type="AlphaFoldDB" id="A0AAN7K0M5"/>
<evidence type="ECO:0000313" key="3">
    <source>
        <dbReference type="EMBL" id="KAK4756119.1"/>
    </source>
</evidence>
<feature type="compositionally biased region" description="Basic and acidic residues" evidence="1">
    <location>
        <begin position="350"/>
        <end position="360"/>
    </location>
</feature>
<dbReference type="Proteomes" id="UP001345219">
    <property type="component" value="Chromosome 8"/>
</dbReference>
<feature type="domain" description="FMR1-interacting protein 1 conserved" evidence="2">
    <location>
        <begin position="316"/>
        <end position="352"/>
    </location>
</feature>
<feature type="compositionally biased region" description="Basic and acidic residues" evidence="1">
    <location>
        <begin position="398"/>
        <end position="413"/>
    </location>
</feature>
<feature type="region of interest" description="Disordered" evidence="1">
    <location>
        <begin position="514"/>
        <end position="568"/>
    </location>
</feature>
<dbReference type="Pfam" id="PF10453">
    <property type="entry name" value="NUFIP1"/>
    <property type="match status" value="1"/>
</dbReference>
<dbReference type="PANTHER" id="PTHR13309">
    <property type="entry name" value="NUCLEAR FRAGILE X MENTAL RETARDATION PROTEIN INTERACTING PROTEIN 1"/>
    <property type="match status" value="1"/>
</dbReference>
<dbReference type="EMBL" id="JAXIOK010000014">
    <property type="protein sequence ID" value="KAK4756119.1"/>
    <property type="molecule type" value="Genomic_DNA"/>
</dbReference>
<dbReference type="PANTHER" id="PTHR13309:SF0">
    <property type="entry name" value="FMR1-INTERACTING PROTEIN NUFIP1"/>
    <property type="match status" value="1"/>
</dbReference>
<feature type="compositionally biased region" description="Acidic residues" evidence="1">
    <location>
        <begin position="558"/>
        <end position="568"/>
    </location>
</feature>
<dbReference type="GO" id="GO:0003723">
    <property type="term" value="F:RNA binding"/>
    <property type="evidence" value="ECO:0007669"/>
    <property type="project" value="InterPro"/>
</dbReference>
<name>A0AAN7K0M5_9MYRT</name>
<evidence type="ECO:0000256" key="1">
    <source>
        <dbReference type="SAM" id="MobiDB-lite"/>
    </source>
</evidence>
<accession>A0AAN7K0M5</accession>
<gene>
    <name evidence="3" type="ORF">SAY87_009876</name>
</gene>
<dbReference type="InterPro" id="IPR019496">
    <property type="entry name" value="NUFIP1_cons_dom"/>
</dbReference>
<comment type="caution">
    <text evidence="3">The sequence shown here is derived from an EMBL/GenBank/DDBJ whole genome shotgun (WGS) entry which is preliminary data.</text>
</comment>
<organism evidence="3 4">
    <name type="scientific">Trapa incisa</name>
    <dbReference type="NCBI Taxonomy" id="236973"/>
    <lineage>
        <taxon>Eukaryota</taxon>
        <taxon>Viridiplantae</taxon>
        <taxon>Streptophyta</taxon>
        <taxon>Embryophyta</taxon>
        <taxon>Tracheophyta</taxon>
        <taxon>Spermatophyta</taxon>
        <taxon>Magnoliopsida</taxon>
        <taxon>eudicotyledons</taxon>
        <taxon>Gunneridae</taxon>
        <taxon>Pentapetalae</taxon>
        <taxon>rosids</taxon>
        <taxon>malvids</taxon>
        <taxon>Myrtales</taxon>
        <taxon>Lythraceae</taxon>
        <taxon>Trapa</taxon>
    </lineage>
</organism>
<proteinExistence type="predicted"/>
<dbReference type="GO" id="GO:0000492">
    <property type="term" value="P:box C/D snoRNP assembly"/>
    <property type="evidence" value="ECO:0007669"/>
    <property type="project" value="TreeGrafter"/>
</dbReference>
<dbReference type="InterPro" id="IPR039136">
    <property type="entry name" value="NUFIP1-like"/>
</dbReference>
<evidence type="ECO:0000313" key="4">
    <source>
        <dbReference type="Proteomes" id="UP001345219"/>
    </source>
</evidence>
<sequence>MFPGFNPLPHRPSQVPVNHSSQQVVAANPMASTTSNMFANGMPIQHQMGIFPQNVAAINGLISQMSNNPNNLLSLHSNQVALQHLMGFAPQNNMQTLNALPGQFFNMGQSPNPLNLLQTLNGNMLLPNSQFCMPNSQFCMPNAMQNANQLLSMQMSNPPQVPHYNGPRFPSPPMNSDCLRQQINQSSQTLVSSGTQVHGVGPVSINNQQPQENNAATVNFRPDQASAAPGIPPSPANKFQGNSYSKGGGSNSHFRNFQRKDYTMNRGKEGFQRSHFHNKKNGNHKFNSAGGPGGKAETSNDKTQKFGLHHSTSPANEKKRVSITYTEQEIRQWREERRKNHPSNSHATKKQGDSSINEKDSKTRYQQLKDILAKQAELGVEVAEIPSHYLAESGNNFPKREENRKFAKEDRFQNRHNKKRKRNQRERTATSNRSDDTVSPGTPSLRKGEPTLLKKLLSKDIKRDKLRLLQAFRFMVMNSFFRDGPERPLKFPTVILSENGTQGSVLEERCSVATEADSGDGPKKIASGIHDTSLGSNEGSVSTDNTGEEGDNGLCVHEEDEEEGEIID</sequence>
<keyword evidence="4" id="KW-1185">Reference proteome</keyword>
<feature type="compositionally biased region" description="Basic and acidic residues" evidence="1">
    <location>
        <begin position="328"/>
        <end position="338"/>
    </location>
</feature>
<feature type="region of interest" description="Disordered" evidence="1">
    <location>
        <begin position="225"/>
        <end position="360"/>
    </location>
</feature>